<accession>A0A0A8YKI2</accession>
<organism evidence="1">
    <name type="scientific">Arundo donax</name>
    <name type="common">Giant reed</name>
    <name type="synonym">Donax arundinaceus</name>
    <dbReference type="NCBI Taxonomy" id="35708"/>
    <lineage>
        <taxon>Eukaryota</taxon>
        <taxon>Viridiplantae</taxon>
        <taxon>Streptophyta</taxon>
        <taxon>Embryophyta</taxon>
        <taxon>Tracheophyta</taxon>
        <taxon>Spermatophyta</taxon>
        <taxon>Magnoliopsida</taxon>
        <taxon>Liliopsida</taxon>
        <taxon>Poales</taxon>
        <taxon>Poaceae</taxon>
        <taxon>PACMAD clade</taxon>
        <taxon>Arundinoideae</taxon>
        <taxon>Arundineae</taxon>
        <taxon>Arundo</taxon>
    </lineage>
</organism>
<reference evidence="1" key="2">
    <citation type="journal article" date="2015" name="Data Brief">
        <title>Shoot transcriptome of the giant reed, Arundo donax.</title>
        <authorList>
            <person name="Barrero R.A."/>
            <person name="Guerrero F.D."/>
            <person name="Moolhuijzen P."/>
            <person name="Goolsby J.A."/>
            <person name="Tidwell J."/>
            <person name="Bellgard S.E."/>
            <person name="Bellgard M.I."/>
        </authorList>
    </citation>
    <scope>NUCLEOTIDE SEQUENCE</scope>
    <source>
        <tissue evidence="1">Shoot tissue taken approximately 20 cm above the soil surface</tissue>
    </source>
</reference>
<sequence>MIPHGNAVRRSADLPLLPMISPSLLATRPP</sequence>
<reference evidence="1" key="1">
    <citation type="submission" date="2014-09" db="EMBL/GenBank/DDBJ databases">
        <authorList>
            <person name="Magalhaes I.L.F."/>
            <person name="Oliveira U."/>
            <person name="Santos F.R."/>
            <person name="Vidigal T.H.D.A."/>
            <person name="Brescovit A.D."/>
            <person name="Santos A.J."/>
        </authorList>
    </citation>
    <scope>NUCLEOTIDE SEQUENCE</scope>
    <source>
        <tissue evidence="1">Shoot tissue taken approximately 20 cm above the soil surface</tissue>
    </source>
</reference>
<evidence type="ECO:0000313" key="1">
    <source>
        <dbReference type="EMBL" id="JAD26676.1"/>
    </source>
</evidence>
<dbReference type="AlphaFoldDB" id="A0A0A8YKI2"/>
<proteinExistence type="predicted"/>
<protein>
    <submittedName>
        <fullName evidence="1">Uncharacterized protein</fullName>
    </submittedName>
</protein>
<dbReference type="EMBL" id="GBRH01271219">
    <property type="protein sequence ID" value="JAD26676.1"/>
    <property type="molecule type" value="Transcribed_RNA"/>
</dbReference>
<name>A0A0A8YKI2_ARUDO</name>